<dbReference type="PANTHER" id="PTHR21338:SF0">
    <property type="entry name" value="LARGE RIBOSOMAL SUBUNIT PROTEIN ML41"/>
    <property type="match status" value="1"/>
</dbReference>
<evidence type="ECO:0000313" key="8">
    <source>
        <dbReference type="EMBL" id="OTG35561.1"/>
    </source>
</evidence>
<protein>
    <submittedName>
        <fullName evidence="8">Uncharacterized protein</fullName>
    </submittedName>
</protein>
<accession>A0A251VLG6</accession>
<comment type="subcellular location">
    <subcellularLocation>
        <location evidence="1">Mitochondrion</location>
    </subcellularLocation>
</comment>
<evidence type="ECO:0000313" key="9">
    <source>
        <dbReference type="Proteomes" id="UP000215914"/>
    </source>
</evidence>
<dbReference type="STRING" id="4232.A0A251VLG6"/>
<keyword evidence="3" id="KW-0809">Transit peptide</keyword>
<evidence type="ECO:0000256" key="4">
    <source>
        <dbReference type="ARBA" id="ARBA00022980"/>
    </source>
</evidence>
<comment type="similarity">
    <text evidence="2">Belongs to the mitochondrion-specific ribosomal protein mL41 family.</text>
</comment>
<dbReference type="GO" id="GO:0005762">
    <property type="term" value="C:mitochondrial large ribosomal subunit"/>
    <property type="evidence" value="ECO:0000318"/>
    <property type="project" value="GO_Central"/>
</dbReference>
<evidence type="ECO:0000313" key="7">
    <source>
        <dbReference type="EMBL" id="KAF5820086.1"/>
    </source>
</evidence>
<dbReference type="GO" id="GO:0003735">
    <property type="term" value="F:structural constituent of ribosome"/>
    <property type="evidence" value="ECO:0000318"/>
    <property type="project" value="GO_Central"/>
</dbReference>
<dbReference type="PANTHER" id="PTHR21338">
    <property type="entry name" value="MITOCHONDRIAL RIBOSOMAL PROTEIN L41"/>
    <property type="match status" value="1"/>
</dbReference>
<name>A0A251VLG6_HELAN</name>
<evidence type="ECO:0000256" key="5">
    <source>
        <dbReference type="ARBA" id="ARBA00023128"/>
    </source>
</evidence>
<keyword evidence="5" id="KW-0496">Mitochondrion</keyword>
<dbReference type="OMA" id="MRIKKCN"/>
<sequence length="66" mass="7655">MALGLFLGIARAYKRKRTSSLNILTSKTGPCDYHKGKNCKPTDFHTRFGFLMVMYFSMRIKKCNFL</sequence>
<evidence type="ECO:0000256" key="1">
    <source>
        <dbReference type="ARBA" id="ARBA00004173"/>
    </source>
</evidence>
<dbReference type="EMBL" id="MNCJ02000317">
    <property type="protein sequence ID" value="KAF5820086.1"/>
    <property type="molecule type" value="Genomic_DNA"/>
</dbReference>
<organism evidence="8 9">
    <name type="scientific">Helianthus annuus</name>
    <name type="common">Common sunflower</name>
    <dbReference type="NCBI Taxonomy" id="4232"/>
    <lineage>
        <taxon>Eukaryota</taxon>
        <taxon>Viridiplantae</taxon>
        <taxon>Streptophyta</taxon>
        <taxon>Embryophyta</taxon>
        <taxon>Tracheophyta</taxon>
        <taxon>Spermatophyta</taxon>
        <taxon>Magnoliopsida</taxon>
        <taxon>eudicotyledons</taxon>
        <taxon>Gunneridae</taxon>
        <taxon>Pentapetalae</taxon>
        <taxon>asterids</taxon>
        <taxon>campanulids</taxon>
        <taxon>Asterales</taxon>
        <taxon>Asteraceae</taxon>
        <taxon>Asteroideae</taxon>
        <taxon>Heliantheae alliance</taxon>
        <taxon>Heliantheae</taxon>
        <taxon>Helianthus</taxon>
    </lineage>
</organism>
<dbReference type="GO" id="GO:0006412">
    <property type="term" value="P:translation"/>
    <property type="evidence" value="ECO:0000318"/>
    <property type="project" value="GO_Central"/>
</dbReference>
<reference evidence="7" key="3">
    <citation type="submission" date="2020-06" db="EMBL/GenBank/DDBJ databases">
        <title>Helianthus annuus Genome sequencing and assembly Release 2.</title>
        <authorList>
            <person name="Gouzy J."/>
            <person name="Langlade N."/>
            <person name="Munos S."/>
        </authorList>
    </citation>
    <scope>NUCLEOTIDE SEQUENCE</scope>
    <source>
        <tissue evidence="7">Leaves</tissue>
    </source>
</reference>
<reference evidence="7 9" key="1">
    <citation type="journal article" date="2017" name="Nature">
        <title>The sunflower genome provides insights into oil metabolism, flowering and Asterid evolution.</title>
        <authorList>
            <person name="Badouin H."/>
            <person name="Gouzy J."/>
            <person name="Grassa C.J."/>
            <person name="Murat F."/>
            <person name="Staton S.E."/>
            <person name="Cottret L."/>
            <person name="Lelandais-Briere C."/>
            <person name="Owens G.L."/>
            <person name="Carrere S."/>
            <person name="Mayjonade B."/>
            <person name="Legrand L."/>
            <person name="Gill N."/>
            <person name="Kane N.C."/>
            <person name="Bowers J.E."/>
            <person name="Hubner S."/>
            <person name="Bellec A."/>
            <person name="Berard A."/>
            <person name="Berges H."/>
            <person name="Blanchet N."/>
            <person name="Boniface M.C."/>
            <person name="Brunel D."/>
            <person name="Catrice O."/>
            <person name="Chaidir N."/>
            <person name="Claudel C."/>
            <person name="Donnadieu C."/>
            <person name="Faraut T."/>
            <person name="Fievet G."/>
            <person name="Helmstetter N."/>
            <person name="King M."/>
            <person name="Knapp S.J."/>
            <person name="Lai Z."/>
            <person name="Le Paslier M.C."/>
            <person name="Lippi Y."/>
            <person name="Lorenzon L."/>
            <person name="Mandel J.R."/>
            <person name="Marage G."/>
            <person name="Marchand G."/>
            <person name="Marquand E."/>
            <person name="Bret-Mestries E."/>
            <person name="Morien E."/>
            <person name="Nambeesan S."/>
            <person name="Nguyen T."/>
            <person name="Pegot-Espagnet P."/>
            <person name="Pouilly N."/>
            <person name="Raftis F."/>
            <person name="Sallet E."/>
            <person name="Schiex T."/>
            <person name="Thomas J."/>
            <person name="Vandecasteele C."/>
            <person name="Vares D."/>
            <person name="Vear F."/>
            <person name="Vautrin S."/>
            <person name="Crespi M."/>
            <person name="Mangin B."/>
            <person name="Burke J.M."/>
            <person name="Salse J."/>
            <person name="Munos S."/>
            <person name="Vincourt P."/>
            <person name="Rieseberg L.H."/>
            <person name="Langlade N.B."/>
        </authorList>
    </citation>
    <scope>NUCLEOTIDE SEQUENCE [LARGE SCALE GENOMIC DNA]</scope>
    <source>
        <strain evidence="9">cv. SF193</strain>
        <tissue evidence="7">Leaves</tissue>
    </source>
</reference>
<dbReference type="Gramene" id="mRNA:HanXRQr2_Chr02g0084871">
    <property type="protein sequence ID" value="CDS:HanXRQr2_Chr02g0084871.1"/>
    <property type="gene ID" value="HanXRQr2_Chr02g0084871"/>
</dbReference>
<keyword evidence="9" id="KW-1185">Reference proteome</keyword>
<evidence type="ECO:0000256" key="6">
    <source>
        <dbReference type="ARBA" id="ARBA00023274"/>
    </source>
</evidence>
<dbReference type="Proteomes" id="UP000215914">
    <property type="component" value="Chromosome 2"/>
</dbReference>
<proteinExistence type="inferred from homology"/>
<evidence type="ECO:0000256" key="2">
    <source>
        <dbReference type="ARBA" id="ARBA00010152"/>
    </source>
</evidence>
<dbReference type="InterPro" id="IPR019189">
    <property type="entry name" value="Ribosomal_mL41"/>
</dbReference>
<reference evidence="8" key="2">
    <citation type="submission" date="2017-02" db="EMBL/GenBank/DDBJ databases">
        <title>Sunflower complete genome.</title>
        <authorList>
            <person name="Langlade N."/>
            <person name="Munos S."/>
        </authorList>
    </citation>
    <scope>NUCLEOTIDE SEQUENCE [LARGE SCALE GENOMIC DNA]</scope>
    <source>
        <tissue evidence="8">Leaves</tissue>
    </source>
</reference>
<gene>
    <name evidence="8" type="ORF">HannXRQ_Chr02g0058081</name>
    <name evidence="7" type="ORF">HanXRQr2_Chr02g0084871</name>
</gene>
<keyword evidence="6" id="KW-0687">Ribonucleoprotein</keyword>
<dbReference type="InParanoid" id="A0A251VLG6"/>
<dbReference type="EMBL" id="CM007891">
    <property type="protein sequence ID" value="OTG35561.1"/>
    <property type="molecule type" value="Genomic_DNA"/>
</dbReference>
<dbReference type="AlphaFoldDB" id="A0A251VLG6"/>
<evidence type="ECO:0000256" key="3">
    <source>
        <dbReference type="ARBA" id="ARBA00022946"/>
    </source>
</evidence>
<keyword evidence="4" id="KW-0689">Ribosomal protein</keyword>